<name>A0A8S1RUA6_9CILI</name>
<keyword evidence="2" id="KW-1185">Reference proteome</keyword>
<organism evidence="1 2">
    <name type="scientific">Paramecium sonneborni</name>
    <dbReference type="NCBI Taxonomy" id="65129"/>
    <lineage>
        <taxon>Eukaryota</taxon>
        <taxon>Sar</taxon>
        <taxon>Alveolata</taxon>
        <taxon>Ciliophora</taxon>
        <taxon>Intramacronucleata</taxon>
        <taxon>Oligohymenophorea</taxon>
        <taxon>Peniculida</taxon>
        <taxon>Parameciidae</taxon>
        <taxon>Paramecium</taxon>
    </lineage>
</organism>
<dbReference type="AlphaFoldDB" id="A0A8S1RUA6"/>
<gene>
    <name evidence="1" type="ORF">PSON_ATCC_30995.1.T3630005</name>
</gene>
<accession>A0A8S1RUA6</accession>
<proteinExistence type="predicted"/>
<evidence type="ECO:0000313" key="1">
    <source>
        <dbReference type="EMBL" id="CAD8131040.1"/>
    </source>
</evidence>
<reference evidence="1" key="1">
    <citation type="submission" date="2021-01" db="EMBL/GenBank/DDBJ databases">
        <authorList>
            <consortium name="Genoscope - CEA"/>
            <person name="William W."/>
        </authorList>
    </citation>
    <scope>NUCLEOTIDE SEQUENCE</scope>
</reference>
<sequence>MITKTIAIQSQETQFIEKKKQEGFTVKIKITKKFSQITYKITSYIILQLL</sequence>
<comment type="caution">
    <text evidence="1">The sequence shown here is derived from an EMBL/GenBank/DDBJ whole genome shotgun (WGS) entry which is preliminary data.</text>
</comment>
<dbReference type="EMBL" id="CAJJDN010000363">
    <property type="protein sequence ID" value="CAD8131040.1"/>
    <property type="molecule type" value="Genomic_DNA"/>
</dbReference>
<protein>
    <submittedName>
        <fullName evidence="1">Uncharacterized protein</fullName>
    </submittedName>
</protein>
<dbReference type="Proteomes" id="UP000692954">
    <property type="component" value="Unassembled WGS sequence"/>
</dbReference>
<evidence type="ECO:0000313" key="2">
    <source>
        <dbReference type="Proteomes" id="UP000692954"/>
    </source>
</evidence>